<proteinExistence type="predicted"/>
<keyword evidence="1" id="KW-0812">Transmembrane</keyword>
<accession>A0A0F9AHD1</accession>
<protein>
    <submittedName>
        <fullName evidence="2">Uncharacterized protein</fullName>
    </submittedName>
</protein>
<comment type="caution">
    <text evidence="2">The sequence shown here is derived from an EMBL/GenBank/DDBJ whole genome shotgun (WGS) entry which is preliminary data.</text>
</comment>
<name>A0A0F9AHD1_9ZZZZ</name>
<dbReference type="EMBL" id="LAZR01054731">
    <property type="protein sequence ID" value="KKK77909.1"/>
    <property type="molecule type" value="Genomic_DNA"/>
</dbReference>
<evidence type="ECO:0000313" key="2">
    <source>
        <dbReference type="EMBL" id="KKK77909.1"/>
    </source>
</evidence>
<feature type="transmembrane region" description="Helical" evidence="1">
    <location>
        <begin position="23"/>
        <end position="41"/>
    </location>
</feature>
<organism evidence="2">
    <name type="scientific">marine sediment metagenome</name>
    <dbReference type="NCBI Taxonomy" id="412755"/>
    <lineage>
        <taxon>unclassified sequences</taxon>
        <taxon>metagenomes</taxon>
        <taxon>ecological metagenomes</taxon>
    </lineage>
</organism>
<dbReference type="AlphaFoldDB" id="A0A0F9AHD1"/>
<reference evidence="2" key="1">
    <citation type="journal article" date="2015" name="Nature">
        <title>Complex archaea that bridge the gap between prokaryotes and eukaryotes.</title>
        <authorList>
            <person name="Spang A."/>
            <person name="Saw J.H."/>
            <person name="Jorgensen S.L."/>
            <person name="Zaremba-Niedzwiedzka K."/>
            <person name="Martijn J."/>
            <person name="Lind A.E."/>
            <person name="van Eijk R."/>
            <person name="Schleper C."/>
            <person name="Guy L."/>
            <person name="Ettema T.J."/>
        </authorList>
    </citation>
    <scope>NUCLEOTIDE SEQUENCE</scope>
</reference>
<keyword evidence="1" id="KW-1133">Transmembrane helix</keyword>
<evidence type="ECO:0000256" key="1">
    <source>
        <dbReference type="SAM" id="Phobius"/>
    </source>
</evidence>
<sequence length="88" mass="9145">MIDALFRVRKNGGDVKEFSTKKTIAVVVCLLAIISTGWLIFFPSSHWITALSGAGVSDGVIITAQASLDALSCACLSVYGIAKARGAA</sequence>
<feature type="transmembrane region" description="Helical" evidence="1">
    <location>
        <begin position="61"/>
        <end position="82"/>
    </location>
</feature>
<gene>
    <name evidence="2" type="ORF">LCGC14_2848850</name>
</gene>
<keyword evidence="1" id="KW-0472">Membrane</keyword>